<comment type="caution">
    <text evidence="1">The sequence shown here is derived from an EMBL/GenBank/DDBJ whole genome shotgun (WGS) entry which is preliminary data.</text>
</comment>
<name>A0ABN8FQY9_9BACL</name>
<proteinExistence type="predicted"/>
<accession>A0ABN8FQY9</accession>
<evidence type="ECO:0008006" key="3">
    <source>
        <dbReference type="Google" id="ProtNLM"/>
    </source>
</evidence>
<dbReference type="RefSeq" id="WP_206104337.1">
    <property type="nucleotide sequence ID" value="NZ_CAKMMG010000001.1"/>
</dbReference>
<dbReference type="Proteomes" id="UP000838324">
    <property type="component" value="Unassembled WGS sequence"/>
</dbReference>
<organism evidence="1 2">
    <name type="scientific">Paenibacillus auburnensis</name>
    <dbReference type="NCBI Taxonomy" id="2905649"/>
    <lineage>
        <taxon>Bacteria</taxon>
        <taxon>Bacillati</taxon>
        <taxon>Bacillota</taxon>
        <taxon>Bacilli</taxon>
        <taxon>Bacillales</taxon>
        <taxon>Paenibacillaceae</taxon>
        <taxon>Paenibacillus</taxon>
    </lineage>
</organism>
<dbReference type="EMBL" id="CAKMMG010000001">
    <property type="protein sequence ID" value="CAH1190424.1"/>
    <property type="molecule type" value="Genomic_DNA"/>
</dbReference>
<keyword evidence="2" id="KW-1185">Reference proteome</keyword>
<evidence type="ECO:0000313" key="2">
    <source>
        <dbReference type="Proteomes" id="UP000838324"/>
    </source>
</evidence>
<evidence type="ECO:0000313" key="1">
    <source>
        <dbReference type="EMBL" id="CAH1190424.1"/>
    </source>
</evidence>
<protein>
    <recommendedName>
        <fullName evidence="3">Exosporium leader peptide</fullName>
    </recommendedName>
</protein>
<gene>
    <name evidence="1" type="ORF">PAECIP111892_00174</name>
</gene>
<sequence length="134" mass="13690">MTQVVDFSKSAISSFSQSISIPILGAPSSNTLTQFGLATAQGGNVLLNATVGVQTTLGNPDLLFTITRGGTSVFTTLASALDAGLYDPISFSYVDSNVPAGYFAYTLTVSIVNSTVTNAANLVGPVDFSGLSLV</sequence>
<reference evidence="1" key="1">
    <citation type="submission" date="2022-01" db="EMBL/GenBank/DDBJ databases">
        <authorList>
            <person name="Criscuolo A."/>
        </authorList>
    </citation>
    <scope>NUCLEOTIDE SEQUENCE</scope>
    <source>
        <strain evidence="1">CIP111892</strain>
    </source>
</reference>